<dbReference type="EC" id="2.7.11.1" evidence="4"/>
<dbReference type="GO" id="GO:0043123">
    <property type="term" value="P:positive regulation of canonical NF-kappaB signal transduction"/>
    <property type="evidence" value="ECO:0007669"/>
    <property type="project" value="UniProtKB-ARBA"/>
</dbReference>
<dbReference type="CTD" id="8767"/>
<dbReference type="GO" id="GO:0005829">
    <property type="term" value="C:cytosol"/>
    <property type="evidence" value="ECO:0007669"/>
    <property type="project" value="UniProtKB-ARBA"/>
</dbReference>
<dbReference type="GeneID" id="103184934"/>
<evidence type="ECO:0000313" key="28">
    <source>
        <dbReference type="Proteomes" id="UP000314986"/>
    </source>
</evidence>
<evidence type="ECO:0000256" key="20">
    <source>
        <dbReference type="ARBA" id="ARBA00023136"/>
    </source>
</evidence>
<proteinExistence type="predicted"/>
<dbReference type="GO" id="GO:0002250">
    <property type="term" value="P:adaptive immune response"/>
    <property type="evidence" value="ECO:0007669"/>
    <property type="project" value="UniProtKB-KW"/>
</dbReference>
<dbReference type="InterPro" id="IPR000719">
    <property type="entry name" value="Prot_kinase_dom"/>
</dbReference>
<dbReference type="PROSITE" id="PS50209">
    <property type="entry name" value="CARD"/>
    <property type="match status" value="1"/>
</dbReference>
<keyword evidence="6" id="KW-0963">Cytoplasm</keyword>
<dbReference type="GO" id="GO:0006915">
    <property type="term" value="P:apoptotic process"/>
    <property type="evidence" value="ECO:0007669"/>
    <property type="project" value="UniProtKB-KW"/>
</dbReference>
<evidence type="ECO:0000256" key="9">
    <source>
        <dbReference type="ARBA" id="ARBA00022553"/>
    </source>
</evidence>
<evidence type="ECO:0000256" key="4">
    <source>
        <dbReference type="ARBA" id="ARBA00012513"/>
    </source>
</evidence>
<dbReference type="SMART" id="SM00220">
    <property type="entry name" value="S_TKc"/>
    <property type="match status" value="1"/>
</dbReference>
<keyword evidence="20" id="KW-0472">Membrane</keyword>
<evidence type="ECO:0000256" key="17">
    <source>
        <dbReference type="ARBA" id="ARBA00022843"/>
    </source>
</evidence>
<dbReference type="GO" id="GO:0005783">
    <property type="term" value="C:endoplasmic reticulum"/>
    <property type="evidence" value="ECO:0007669"/>
    <property type="project" value="UniProtKB-SubCell"/>
</dbReference>
<evidence type="ECO:0000259" key="25">
    <source>
        <dbReference type="PROSITE" id="PS50011"/>
    </source>
</evidence>
<evidence type="ECO:0000256" key="14">
    <source>
        <dbReference type="ARBA" id="ARBA00022777"/>
    </source>
</evidence>
<feature type="domain" description="CARD" evidence="26">
    <location>
        <begin position="461"/>
        <end position="553"/>
    </location>
</feature>
<keyword evidence="19" id="KW-1064">Adaptive immunity</keyword>
<dbReference type="Pfam" id="PF07714">
    <property type="entry name" value="PK_Tyr_Ser-Thr"/>
    <property type="match status" value="1"/>
</dbReference>
<dbReference type="GO" id="GO:0080090">
    <property type="term" value="P:regulation of primary metabolic process"/>
    <property type="evidence" value="ECO:0007669"/>
    <property type="project" value="UniProtKB-ARBA"/>
</dbReference>
<reference evidence="28" key="2">
    <citation type="journal article" date="2007" name="PLoS Biol.">
        <title>Survey sequencing and comparative analysis of the elephant shark (Callorhinchus milii) genome.</title>
        <authorList>
            <person name="Venkatesh B."/>
            <person name="Kirkness E.F."/>
            <person name="Loh Y.H."/>
            <person name="Halpern A.L."/>
            <person name="Lee A.P."/>
            <person name="Johnson J."/>
            <person name="Dandona N."/>
            <person name="Viswanathan L.D."/>
            <person name="Tay A."/>
            <person name="Venter J.C."/>
            <person name="Strausberg R.L."/>
            <person name="Brenner S."/>
        </authorList>
    </citation>
    <scope>NUCLEOTIDE SEQUENCE [LARGE SCALE GENOMIC DNA]</scope>
</reference>
<evidence type="ECO:0000256" key="13">
    <source>
        <dbReference type="ARBA" id="ARBA00022741"/>
    </source>
</evidence>
<sequence>MEDSRGESLSDISSTLDVIPYQKLVDLHYINKGGYGVVYRARHSDWRITVAVKCLQFDSPVGEGERNSLLKEAEVLHRARFSHIIPIFGICNEPEFMGIVTEYVTNGSLDHLLHQKETYPTLPWSLRLRILHEIALGVNFLHNMNPPLLHHDLKAQNILLDSEFHVKIADFGLSKWRRLTMSKSSGLKSPSTGGTIIYMAPEQYEPSKIKRADVKHDIYSYAIIMWEVLSRKQPFEDATNPMQIMFSVLQGSRPDTSEESLSQDIPYRETLLELMTSGWSKNPDERPSFTRCLMELEPVVRTFNEVTVLEDILQLKRGKMNSDSDLLSSGYTNKLNGDLKTHHICPVPEMVESMGPRSLRSHQEECCLPQPSQASQQPLQFNIFPTTDIANPNFLSSLKPQCEELNRISSIEFSLEDNLHRRSAEYQSNSFCKPGKGVPESEPDSGPGEFILQPSLTEFIFQGVAQQWIQNKREDIVSQMTEACLNQSLDGLIARDLIMREDYELIATKPTRTAKVRKLLDTCDNQGEDFAKVIVQKLKDNRQMGLQPFPDLSAVPSPVASGSFSSTNLKYK</sequence>
<keyword evidence="7" id="KW-1017">Isopeptide bond</keyword>
<keyword evidence="16" id="KW-0067">ATP-binding</keyword>
<evidence type="ECO:0000256" key="2">
    <source>
        <dbReference type="ARBA" id="ARBA00004240"/>
    </source>
</evidence>
<protein>
    <recommendedName>
        <fullName evidence="23">Receptor-interacting serine/threonine-protein kinase 2</fullName>
        <ecNumber evidence="4">2.7.11.1</ecNumber>
    </recommendedName>
    <alternativeName>
        <fullName evidence="24">Tyrosine-protein kinase RIPK2</fullName>
    </alternativeName>
</protein>
<dbReference type="OrthoDB" id="339325at2759"/>
<reference evidence="28" key="3">
    <citation type="journal article" date="2014" name="Nature">
        <title>Elephant shark genome provides unique insights into gnathostome evolution.</title>
        <authorList>
            <consortium name="International Elephant Shark Genome Sequencing Consortium"/>
            <person name="Venkatesh B."/>
            <person name="Lee A.P."/>
            <person name="Ravi V."/>
            <person name="Maurya A.K."/>
            <person name="Lian M.M."/>
            <person name="Swann J.B."/>
            <person name="Ohta Y."/>
            <person name="Flajnik M.F."/>
            <person name="Sutoh Y."/>
            <person name="Kasahara M."/>
            <person name="Hoon S."/>
            <person name="Gangu V."/>
            <person name="Roy S.W."/>
            <person name="Irimia M."/>
            <person name="Korzh V."/>
            <person name="Kondrychyn I."/>
            <person name="Lim Z.W."/>
            <person name="Tay B.H."/>
            <person name="Tohari S."/>
            <person name="Kong K.W."/>
            <person name="Ho S."/>
            <person name="Lorente-Galdos B."/>
            <person name="Quilez J."/>
            <person name="Marques-Bonet T."/>
            <person name="Raney B.J."/>
            <person name="Ingham P.W."/>
            <person name="Tay A."/>
            <person name="Hillier L.W."/>
            <person name="Minx P."/>
            <person name="Boehm T."/>
            <person name="Wilson R.K."/>
            <person name="Brenner S."/>
            <person name="Warren W.C."/>
        </authorList>
    </citation>
    <scope>NUCLEOTIDE SEQUENCE [LARGE SCALE GENOMIC DNA]</scope>
</reference>
<keyword evidence="10" id="KW-0399">Innate immunity</keyword>
<evidence type="ECO:0000256" key="10">
    <source>
        <dbReference type="ARBA" id="ARBA00022588"/>
    </source>
</evidence>
<evidence type="ECO:0000256" key="6">
    <source>
        <dbReference type="ARBA" id="ARBA00022490"/>
    </source>
</evidence>
<keyword evidence="5" id="KW-1003">Cell membrane</keyword>
<keyword evidence="14" id="KW-0418">Kinase</keyword>
<keyword evidence="9" id="KW-0597">Phosphoprotein</keyword>
<dbReference type="PROSITE" id="PS50011">
    <property type="entry name" value="PROTEIN_KINASE_DOM"/>
    <property type="match status" value="1"/>
</dbReference>
<reference evidence="28" key="1">
    <citation type="journal article" date="2006" name="Science">
        <title>Ancient noncoding elements conserved in the human genome.</title>
        <authorList>
            <person name="Venkatesh B."/>
            <person name="Kirkness E.F."/>
            <person name="Loh Y.H."/>
            <person name="Halpern A.L."/>
            <person name="Lee A.P."/>
            <person name="Johnson J."/>
            <person name="Dandona N."/>
            <person name="Viswanathan L.D."/>
            <person name="Tay A."/>
            <person name="Venter J.C."/>
            <person name="Strausberg R.L."/>
            <person name="Brenner S."/>
        </authorList>
    </citation>
    <scope>NUCLEOTIDE SEQUENCE [LARGE SCALE GENOMIC DNA]</scope>
</reference>
<dbReference type="AlphaFoldDB" id="A0A4W3HQI7"/>
<evidence type="ECO:0000259" key="26">
    <source>
        <dbReference type="PROSITE" id="PS50209"/>
    </source>
</evidence>
<evidence type="ECO:0000256" key="3">
    <source>
        <dbReference type="ARBA" id="ARBA00004496"/>
    </source>
</evidence>
<comment type="subcellular location">
    <subcellularLocation>
        <location evidence="1">Cell membrane</location>
        <topology evidence="1">Peripheral membrane protein</topology>
    </subcellularLocation>
    <subcellularLocation>
        <location evidence="3">Cytoplasm</location>
    </subcellularLocation>
    <subcellularLocation>
        <location evidence="2">Endoplasmic reticulum</location>
    </subcellularLocation>
</comment>
<dbReference type="InParanoid" id="A0A4W3HQI7"/>
<reference evidence="27" key="5">
    <citation type="submission" date="2025-09" db="UniProtKB">
        <authorList>
            <consortium name="Ensembl"/>
        </authorList>
    </citation>
    <scope>IDENTIFICATION</scope>
</reference>
<evidence type="ECO:0000256" key="8">
    <source>
        <dbReference type="ARBA" id="ARBA00022527"/>
    </source>
</evidence>
<name>A0A4W3HQI7_CALMI</name>
<organism evidence="27 28">
    <name type="scientific">Callorhinchus milii</name>
    <name type="common">Ghost shark</name>
    <dbReference type="NCBI Taxonomy" id="7868"/>
    <lineage>
        <taxon>Eukaryota</taxon>
        <taxon>Metazoa</taxon>
        <taxon>Chordata</taxon>
        <taxon>Craniata</taxon>
        <taxon>Vertebrata</taxon>
        <taxon>Chondrichthyes</taxon>
        <taxon>Holocephali</taxon>
        <taxon>Chimaeriformes</taxon>
        <taxon>Callorhinchidae</taxon>
        <taxon>Callorhinchus</taxon>
    </lineage>
</organism>
<dbReference type="RefSeq" id="XP_007901388.1">
    <property type="nucleotide sequence ID" value="XM_007903197.2"/>
</dbReference>
<dbReference type="PROSITE" id="PS00108">
    <property type="entry name" value="PROTEIN_KINASE_ST"/>
    <property type="match status" value="1"/>
</dbReference>
<dbReference type="CDD" id="cd08786">
    <property type="entry name" value="CARD_RIP2_CARD3"/>
    <property type="match status" value="1"/>
</dbReference>
<dbReference type="Gene3D" id="1.10.533.10">
    <property type="entry name" value="Death Domain, Fas"/>
    <property type="match status" value="1"/>
</dbReference>
<evidence type="ECO:0000256" key="18">
    <source>
        <dbReference type="ARBA" id="ARBA00022859"/>
    </source>
</evidence>
<dbReference type="GO" id="GO:0042981">
    <property type="term" value="P:regulation of apoptotic process"/>
    <property type="evidence" value="ECO:0007669"/>
    <property type="project" value="InterPro"/>
</dbReference>
<keyword evidence="8" id="KW-0723">Serine/threonine-protein kinase</keyword>
<dbReference type="OMA" id="MDIPHRV"/>
<evidence type="ECO:0000256" key="7">
    <source>
        <dbReference type="ARBA" id="ARBA00022499"/>
    </source>
</evidence>
<dbReference type="InterPro" id="IPR011029">
    <property type="entry name" value="DEATH-like_dom_sf"/>
</dbReference>
<dbReference type="FunFam" id="1.10.510.10:FF:000288">
    <property type="entry name" value="Receptor-interacting serine/threonine-protein kinase 2"/>
    <property type="match status" value="1"/>
</dbReference>
<dbReference type="InterPro" id="IPR042149">
    <property type="entry name" value="CARD_RIP2"/>
</dbReference>
<evidence type="ECO:0000256" key="11">
    <source>
        <dbReference type="ARBA" id="ARBA00022679"/>
    </source>
</evidence>
<dbReference type="PANTHER" id="PTHR44329">
    <property type="entry name" value="SERINE/THREONINE-PROTEIN KINASE TNNI3K-RELATED"/>
    <property type="match status" value="1"/>
</dbReference>
<dbReference type="GO" id="GO:0004706">
    <property type="term" value="F:JUN kinase kinase kinase activity"/>
    <property type="evidence" value="ECO:0007669"/>
    <property type="project" value="TreeGrafter"/>
</dbReference>
<dbReference type="GeneTree" id="ENSGT00940000156113"/>
<keyword evidence="18" id="KW-0391">Immunity</keyword>
<dbReference type="SUPFAM" id="SSF47986">
    <property type="entry name" value="DEATH domain"/>
    <property type="match status" value="1"/>
</dbReference>
<evidence type="ECO:0000256" key="15">
    <source>
        <dbReference type="ARBA" id="ARBA00022824"/>
    </source>
</evidence>
<dbReference type="GO" id="GO:0005886">
    <property type="term" value="C:plasma membrane"/>
    <property type="evidence" value="ECO:0007669"/>
    <property type="project" value="UniProtKB-SubCell"/>
</dbReference>
<dbReference type="GO" id="GO:0001819">
    <property type="term" value="P:positive regulation of cytokine production"/>
    <property type="evidence" value="ECO:0007669"/>
    <property type="project" value="UniProtKB-ARBA"/>
</dbReference>
<dbReference type="PANTHER" id="PTHR44329:SF9">
    <property type="entry name" value="RECEPTOR-INTERACTING SERINE_THREONINE-PROTEIN KINASE 2"/>
    <property type="match status" value="1"/>
</dbReference>
<keyword evidence="12" id="KW-0053">Apoptosis</keyword>
<accession>A0A4W3HQI7</accession>
<comment type="catalytic activity">
    <reaction evidence="22">
        <text>L-seryl-[protein] + ATP = O-phospho-L-seryl-[protein] + ADP + H(+)</text>
        <dbReference type="Rhea" id="RHEA:17989"/>
        <dbReference type="Rhea" id="RHEA-COMP:9863"/>
        <dbReference type="Rhea" id="RHEA-COMP:11604"/>
        <dbReference type="ChEBI" id="CHEBI:15378"/>
        <dbReference type="ChEBI" id="CHEBI:29999"/>
        <dbReference type="ChEBI" id="CHEBI:30616"/>
        <dbReference type="ChEBI" id="CHEBI:83421"/>
        <dbReference type="ChEBI" id="CHEBI:456216"/>
        <dbReference type="EC" id="2.7.11.1"/>
    </reaction>
</comment>
<evidence type="ECO:0000256" key="21">
    <source>
        <dbReference type="ARBA" id="ARBA00047899"/>
    </source>
</evidence>
<keyword evidence="11" id="KW-0808">Transferase</keyword>
<dbReference type="KEGG" id="cmk:103184934"/>
<dbReference type="STRING" id="7868.ENSCMIP00000019568"/>
<keyword evidence="15" id="KW-0256">Endoplasmic reticulum</keyword>
<dbReference type="GO" id="GO:0070431">
    <property type="term" value="P:nucleotide-binding oligomerization domain containing 2 signaling pathway"/>
    <property type="evidence" value="ECO:0007669"/>
    <property type="project" value="UniProtKB-ARBA"/>
</dbReference>
<dbReference type="InterPro" id="IPR051681">
    <property type="entry name" value="Ser/Thr_Kinases-Pseudokinases"/>
</dbReference>
<comment type="catalytic activity">
    <reaction evidence="21">
        <text>L-threonyl-[protein] + ATP = O-phospho-L-threonyl-[protein] + ADP + H(+)</text>
        <dbReference type="Rhea" id="RHEA:46608"/>
        <dbReference type="Rhea" id="RHEA-COMP:11060"/>
        <dbReference type="Rhea" id="RHEA-COMP:11605"/>
        <dbReference type="ChEBI" id="CHEBI:15378"/>
        <dbReference type="ChEBI" id="CHEBI:30013"/>
        <dbReference type="ChEBI" id="CHEBI:30616"/>
        <dbReference type="ChEBI" id="CHEBI:61977"/>
        <dbReference type="ChEBI" id="CHEBI:456216"/>
        <dbReference type="EC" id="2.7.11.1"/>
    </reaction>
</comment>
<evidence type="ECO:0000256" key="24">
    <source>
        <dbReference type="ARBA" id="ARBA00075761"/>
    </source>
</evidence>
<dbReference type="SUPFAM" id="SSF56112">
    <property type="entry name" value="Protein kinase-like (PK-like)"/>
    <property type="match status" value="1"/>
</dbReference>
<evidence type="ECO:0000256" key="5">
    <source>
        <dbReference type="ARBA" id="ARBA00022475"/>
    </source>
</evidence>
<dbReference type="GO" id="GO:0140895">
    <property type="term" value="P:cell surface toll-like receptor signaling pathway"/>
    <property type="evidence" value="ECO:0007669"/>
    <property type="project" value="UniProtKB-ARBA"/>
</dbReference>
<dbReference type="Ensembl" id="ENSCMIT00000019934.1">
    <property type="protein sequence ID" value="ENSCMIP00000019568.1"/>
    <property type="gene ID" value="ENSCMIG00000009109.1"/>
</dbReference>
<dbReference type="GO" id="GO:0045087">
    <property type="term" value="P:innate immune response"/>
    <property type="evidence" value="ECO:0007669"/>
    <property type="project" value="UniProtKB-KW"/>
</dbReference>
<reference evidence="27" key="4">
    <citation type="submission" date="2025-08" db="UniProtKB">
        <authorList>
            <consortium name="Ensembl"/>
        </authorList>
    </citation>
    <scope>IDENTIFICATION</scope>
</reference>
<keyword evidence="17" id="KW-0832">Ubl conjugation</keyword>
<evidence type="ECO:0000256" key="22">
    <source>
        <dbReference type="ARBA" id="ARBA00048679"/>
    </source>
</evidence>
<dbReference type="InterPro" id="IPR011009">
    <property type="entry name" value="Kinase-like_dom_sf"/>
</dbReference>
<dbReference type="Proteomes" id="UP000314986">
    <property type="component" value="Unassembled WGS sequence"/>
</dbReference>
<dbReference type="InterPro" id="IPR008271">
    <property type="entry name" value="Ser/Thr_kinase_AS"/>
</dbReference>
<dbReference type="Pfam" id="PF00619">
    <property type="entry name" value="CARD"/>
    <property type="match status" value="1"/>
</dbReference>
<evidence type="ECO:0000256" key="16">
    <source>
        <dbReference type="ARBA" id="ARBA00022840"/>
    </source>
</evidence>
<dbReference type="Gene3D" id="1.10.510.10">
    <property type="entry name" value="Transferase(Phosphotransferase) domain 1"/>
    <property type="match status" value="1"/>
</dbReference>
<dbReference type="GO" id="GO:0005524">
    <property type="term" value="F:ATP binding"/>
    <property type="evidence" value="ECO:0007669"/>
    <property type="project" value="UniProtKB-KW"/>
</dbReference>
<evidence type="ECO:0000256" key="19">
    <source>
        <dbReference type="ARBA" id="ARBA00023130"/>
    </source>
</evidence>
<dbReference type="InterPro" id="IPR001245">
    <property type="entry name" value="Ser-Thr/Tyr_kinase_cat_dom"/>
</dbReference>
<keyword evidence="28" id="KW-1185">Reference proteome</keyword>
<gene>
    <name evidence="27" type="primary">ripk2</name>
</gene>
<evidence type="ECO:0000313" key="27">
    <source>
        <dbReference type="Ensembl" id="ENSCMIP00000019568.1"/>
    </source>
</evidence>
<evidence type="ECO:0000256" key="12">
    <source>
        <dbReference type="ARBA" id="ARBA00022703"/>
    </source>
</evidence>
<evidence type="ECO:0000256" key="23">
    <source>
        <dbReference type="ARBA" id="ARBA00071069"/>
    </source>
</evidence>
<dbReference type="FunFam" id="1.10.533.10:FF:000037">
    <property type="entry name" value="Receptor-interacting serine/threonine-protein kinase 2"/>
    <property type="match status" value="1"/>
</dbReference>
<keyword evidence="13" id="KW-0547">Nucleotide-binding</keyword>
<feature type="domain" description="Protein kinase" evidence="25">
    <location>
        <begin position="24"/>
        <end position="300"/>
    </location>
</feature>
<evidence type="ECO:0000256" key="1">
    <source>
        <dbReference type="ARBA" id="ARBA00004202"/>
    </source>
</evidence>
<dbReference type="InterPro" id="IPR001315">
    <property type="entry name" value="CARD"/>
</dbReference>
<dbReference type="GO" id="GO:0042742">
    <property type="term" value="P:defense response to bacterium"/>
    <property type="evidence" value="ECO:0007669"/>
    <property type="project" value="UniProtKB-ARBA"/>
</dbReference>
<dbReference type="GO" id="GO:0070427">
    <property type="term" value="P:nucleotide-binding oligomerization domain containing 1 signaling pathway"/>
    <property type="evidence" value="ECO:0007669"/>
    <property type="project" value="UniProtKB-ARBA"/>
</dbReference>
<dbReference type="GO" id="GO:0071225">
    <property type="term" value="P:cellular response to muramyl dipeptide"/>
    <property type="evidence" value="ECO:0007669"/>
    <property type="project" value="UniProtKB-ARBA"/>
</dbReference>